<evidence type="ECO:0000313" key="2">
    <source>
        <dbReference type="Proteomes" id="UP001281147"/>
    </source>
</evidence>
<comment type="caution">
    <text evidence="1">The sequence shown here is derived from an EMBL/GenBank/DDBJ whole genome shotgun (WGS) entry which is preliminary data.</text>
</comment>
<proteinExistence type="predicted"/>
<keyword evidence="2" id="KW-1185">Reference proteome</keyword>
<dbReference type="Proteomes" id="UP001281147">
    <property type="component" value="Unassembled WGS sequence"/>
</dbReference>
<dbReference type="EMBL" id="JAUTXU010000137">
    <property type="protein sequence ID" value="KAK3704638.1"/>
    <property type="molecule type" value="Genomic_DNA"/>
</dbReference>
<reference evidence="1" key="1">
    <citation type="submission" date="2023-07" db="EMBL/GenBank/DDBJ databases">
        <title>Black Yeasts Isolated from many extreme environments.</title>
        <authorList>
            <person name="Coleine C."/>
            <person name="Stajich J.E."/>
            <person name="Selbmann L."/>
        </authorList>
    </citation>
    <scope>NUCLEOTIDE SEQUENCE</scope>
    <source>
        <strain evidence="1">CCFEE 5714</strain>
    </source>
</reference>
<evidence type="ECO:0000313" key="1">
    <source>
        <dbReference type="EMBL" id="KAK3704638.1"/>
    </source>
</evidence>
<protein>
    <submittedName>
        <fullName evidence="1">Uncharacterized protein</fullName>
    </submittedName>
</protein>
<name>A0ACC3MVJ9_9PEZI</name>
<accession>A0ACC3MVJ9</accession>
<sequence>MPRPNHITTWRDCACADNEKGIGDSGFEACHYRNQEARKEFVATIEERCAPFESATLLMAPFAGSTSSEHGARHHVIHRWRRDGSAMGGSNGGPVKRANASSASTTSPSIYLGLGIGVGGAILIAIIIVVVQIARKRREHRRLIEALEVRQAVRGARGQEIGRVPRPITLPRCSALSPLQARGGWDALSSNEAINGSAAVAHGEKRKKRSSVSLPKRFKSKGIPLKRLKRLTAIMESPRSRSTTKSPALPFGETMPSPPGSEQATTSEPNPKAYTLRMVNNEDVFVCPGSPKPEILPSFAIRSPGRYGAGIAMYDNPKASRSRSVGALEVPVPARAFLKQVVGLSQQPMHMRSVSLGAPTTRPPSCPVPPLPNTGSRAVDKEPSARQALCISRLSTSSQESAGSSVLVTSPILKMHDQNKPLSPPSVEEVVAEDDSASLKTVSTKQWKKVANKQTPLGAHDRNGSKSQASIRSNIARYSEQILVIPRVSPLSTSPTDKENRLSIPHVGLADQVSISRVSSTDSLRGYSGVKKVTTPRRASRSSVSATGSPAQRKKTGVLRDISGNSTTPARKASNATAESGRSSNGNPFQWDQPLLKPSALKGSPNARKGHRRQNCVRISTLTPQILGPPPSRPTSPSIMHGIEEESGDGEEAADTSKLRFVSKQRLSRPPSASSFEPNLRIRTLRASLTPSSPTLSAWTAYQESGLASQHSDSQLSVSPLTRPTSQQSSDRSSAFSIPSFPSPINATVSAVQLNQPVPEFCVSRPSTDIDENEASSPFGRQETFETDVPSSPPLPISKHEEYDPAWPRIDIPAPKTREYDPASPSWNATEPEKSSPYFAFAASSMGQQLDEGVSPYSMTSYGGELPDTPPCSPKTMPEGFQAFFDKQDSGSKPARAAEKLTSSNAGDIMARMPSKHIVDFPGAPVLSPPGQPEEYCQITPSRPIPIRQRAVSNAGSFQPMRPAPPPPAMPSSEYDMPSPLHISGKTSPRGPRTQPAQSVLKNAMALRRMNSEVNNTPHRESRRYVRLGREASPLLPWIGSPDPNESCGDMNELFDFGFASAGAEEGAEEYKSVLDEIDMTEVEQIIDGALAGFAAPPASDDTVREQQKRSSSVWEDGEKYWTQQESPQIAFIPSSPLPVNITPQKSGSNGGLAVTPRTVQFTPKSLYDSDGFLRT</sequence>
<gene>
    <name evidence="1" type="ORF">LTR37_013737</name>
</gene>
<organism evidence="1 2">
    <name type="scientific">Vermiconidia calcicola</name>
    <dbReference type="NCBI Taxonomy" id="1690605"/>
    <lineage>
        <taxon>Eukaryota</taxon>
        <taxon>Fungi</taxon>
        <taxon>Dikarya</taxon>
        <taxon>Ascomycota</taxon>
        <taxon>Pezizomycotina</taxon>
        <taxon>Dothideomycetes</taxon>
        <taxon>Dothideomycetidae</taxon>
        <taxon>Mycosphaerellales</taxon>
        <taxon>Extremaceae</taxon>
        <taxon>Vermiconidia</taxon>
    </lineage>
</organism>